<sequence length="527" mass="60882">MKTQINKLKDYVELAQASYFNFEFINSRNVFELDSNREKIQDKNSLRGYREIKVNLEHIISQKYKDEEVLIDLRLDDAWQSKMLNFFDEKTNFDELNGEFGELQARNFSQRYEIKFHQPNTLSGFSATLFYDKEKDKFVAGFRGTEVTKINDLVQDFILSLSGNLQSSPLLEFLEQVDKIIKNENKNIIFVGHSLGGYLAQMALIYCDIKYKDKLSFSPNEVYTFNAPSVHGWNSPSIFLNPNAIKILQDISSNKAIDVSRKVTHIYDNGGVEIIASAQYGASNALAIYTGKDTHSIIPLTQTLYFYAYLLELDANYNKIKDKSLSECIEYLNHFMKNIQIYTETFVTKNNAINKNDFAIKNGPFGLFRSSPEKINHFEYFLSLIATIMQETNGVLQRVGEDYYTSYNAPTINQTKIVDFILKAQEKEKYILMLDKEDYDRLRKDCAFINQLDNLAFKIAVGDFRVFVVVNQDMKCLENVSNIAKIYGYNSKVYQLKEQNWDEQYLGGVCKISQALYFKGKAKIGII</sequence>
<protein>
    <recommendedName>
        <fullName evidence="3">Fungal lipase-like domain-containing protein</fullName>
    </recommendedName>
</protein>
<name>A0A2W6MS04_9HELI</name>
<dbReference type="SUPFAM" id="SSF53474">
    <property type="entry name" value="alpha/beta-Hydrolases"/>
    <property type="match status" value="1"/>
</dbReference>
<dbReference type="Pfam" id="PF26363">
    <property type="entry name" value="Phospholipase-like"/>
    <property type="match status" value="1"/>
</dbReference>
<gene>
    <name evidence="1" type="ORF">B6S12_10030</name>
</gene>
<evidence type="ECO:0000313" key="2">
    <source>
        <dbReference type="Proteomes" id="UP000249746"/>
    </source>
</evidence>
<evidence type="ECO:0000313" key="1">
    <source>
        <dbReference type="EMBL" id="PZT47252.1"/>
    </source>
</evidence>
<dbReference type="OrthoDB" id="5315160at2"/>
<organism evidence="1 2">
    <name type="scientific">Helicobacter valdiviensis</name>
    <dbReference type="NCBI Taxonomy" id="1458358"/>
    <lineage>
        <taxon>Bacteria</taxon>
        <taxon>Pseudomonadati</taxon>
        <taxon>Campylobacterota</taxon>
        <taxon>Epsilonproteobacteria</taxon>
        <taxon>Campylobacterales</taxon>
        <taxon>Helicobacteraceae</taxon>
        <taxon>Helicobacter</taxon>
    </lineage>
</organism>
<comment type="caution">
    <text evidence="1">The sequence shown here is derived from an EMBL/GenBank/DDBJ whole genome shotgun (WGS) entry which is preliminary data.</text>
</comment>
<dbReference type="AlphaFoldDB" id="A0A2W6MS04"/>
<dbReference type="RefSeq" id="WP_111230651.1">
    <property type="nucleotide sequence ID" value="NZ_NBIU01000054.1"/>
</dbReference>
<evidence type="ECO:0008006" key="3">
    <source>
        <dbReference type="Google" id="ProtNLM"/>
    </source>
</evidence>
<reference evidence="1 2" key="1">
    <citation type="submission" date="2017-03" db="EMBL/GenBank/DDBJ databases">
        <title>Genomic and clinical evidence uncovers the enterohepatic species Helicobacter valdiviensis as a potential human intestinal pathogen.</title>
        <authorList>
            <person name="Fresia P."/>
            <person name="Jara R."/>
            <person name="Sierra R."/>
            <person name="Ferres I."/>
            <person name="Greif G."/>
            <person name="Iraola G."/>
            <person name="Collado L."/>
        </authorList>
    </citation>
    <scope>NUCLEOTIDE SEQUENCE [LARGE SCALE GENOMIC DNA]</scope>
    <source>
        <strain evidence="1 2">WBE14</strain>
    </source>
</reference>
<dbReference type="Gene3D" id="3.40.50.1820">
    <property type="entry name" value="alpha/beta hydrolase"/>
    <property type="match status" value="1"/>
</dbReference>
<accession>A0A2W6MS04</accession>
<dbReference type="InterPro" id="IPR029058">
    <property type="entry name" value="AB_hydrolase_fold"/>
</dbReference>
<dbReference type="EMBL" id="NBIU01000054">
    <property type="protein sequence ID" value="PZT47252.1"/>
    <property type="molecule type" value="Genomic_DNA"/>
</dbReference>
<proteinExistence type="predicted"/>
<keyword evidence="2" id="KW-1185">Reference proteome</keyword>
<dbReference type="Proteomes" id="UP000249746">
    <property type="component" value="Unassembled WGS sequence"/>
</dbReference>